<accession>A0A2T1GEU5</accession>
<evidence type="ECO:0000313" key="4">
    <source>
        <dbReference type="Proteomes" id="UP000238937"/>
    </source>
</evidence>
<dbReference type="InterPro" id="IPR029058">
    <property type="entry name" value="AB_hydrolase_fold"/>
</dbReference>
<evidence type="ECO:0000313" key="3">
    <source>
        <dbReference type="EMBL" id="PSB56038.1"/>
    </source>
</evidence>
<dbReference type="PRINTS" id="PR00111">
    <property type="entry name" value="ABHYDROLASE"/>
</dbReference>
<dbReference type="AlphaFoldDB" id="A0A2T1GEU5"/>
<keyword evidence="4" id="KW-1185">Reference proteome</keyword>
<dbReference type="Pfam" id="PF12697">
    <property type="entry name" value="Abhydrolase_6"/>
    <property type="match status" value="1"/>
</dbReference>
<organism evidence="3 4">
    <name type="scientific">Chamaesiphon polymorphus CCALA 037</name>
    <dbReference type="NCBI Taxonomy" id="2107692"/>
    <lineage>
        <taxon>Bacteria</taxon>
        <taxon>Bacillati</taxon>
        <taxon>Cyanobacteriota</taxon>
        <taxon>Cyanophyceae</taxon>
        <taxon>Gomontiellales</taxon>
        <taxon>Chamaesiphonaceae</taxon>
        <taxon>Chamaesiphon</taxon>
    </lineage>
</organism>
<evidence type="ECO:0000256" key="1">
    <source>
        <dbReference type="ARBA" id="ARBA00008645"/>
    </source>
</evidence>
<dbReference type="Gene3D" id="3.40.50.1820">
    <property type="entry name" value="alpha/beta hydrolase"/>
    <property type="match status" value="1"/>
</dbReference>
<protein>
    <submittedName>
        <fullName evidence="3">Sigma factor SigB regulation protein RsbQ</fullName>
    </submittedName>
</protein>
<proteinExistence type="inferred from homology"/>
<reference evidence="3 4" key="1">
    <citation type="submission" date="2018-03" db="EMBL/GenBank/DDBJ databases">
        <title>The ancient ancestry and fast evolution of plastids.</title>
        <authorList>
            <person name="Moore K.R."/>
            <person name="Magnabosco C."/>
            <person name="Momper L."/>
            <person name="Gold D.A."/>
            <person name="Bosak T."/>
            <person name="Fournier G.P."/>
        </authorList>
    </citation>
    <scope>NUCLEOTIDE SEQUENCE [LARGE SCALE GENOMIC DNA]</scope>
    <source>
        <strain evidence="3 4">CCALA 037</strain>
    </source>
</reference>
<comment type="similarity">
    <text evidence="1">Belongs to the AB hydrolase superfamily.</text>
</comment>
<dbReference type="OrthoDB" id="9780932at2"/>
<feature type="domain" description="AB hydrolase-1" evidence="2">
    <location>
        <begin position="21"/>
        <end position="259"/>
    </location>
</feature>
<dbReference type="EMBL" id="PVWO01000149">
    <property type="protein sequence ID" value="PSB56038.1"/>
    <property type="molecule type" value="Genomic_DNA"/>
</dbReference>
<evidence type="ECO:0000259" key="2">
    <source>
        <dbReference type="Pfam" id="PF12697"/>
    </source>
</evidence>
<dbReference type="PANTHER" id="PTHR43039">
    <property type="entry name" value="ESTERASE-RELATED"/>
    <property type="match status" value="1"/>
</dbReference>
<name>A0A2T1GEU5_9CYAN</name>
<dbReference type="InterPro" id="IPR000073">
    <property type="entry name" value="AB_hydrolase_1"/>
</dbReference>
<dbReference type="Proteomes" id="UP000238937">
    <property type="component" value="Unassembled WGS sequence"/>
</dbReference>
<gene>
    <name evidence="3" type="ORF">C7B77_13150</name>
</gene>
<sequence>MLDRIIRRNNVCISGQGDRAVMFVHGLGCDQRMWRYVAPTFEVDFKVILMDLSGCGRSDLSAFDLDRYSNLEGYAQDILEVIAALDLQDVVFVGHSVSIMLGAIASIRQPEKFSKLIMVAPSPCYLNYPPDYLGGFDREDIEELLDLMDKNYMGWASFLAPLAIDYCPSPELAQELESSFCSTDPITAKAFAKATFYADCRSLLPEIVTPCLVMQCSEDALVPEPVGEYLHHHIPKSSYIKLTATGHCPHLSQPVETAAFIRSYISASMANTVSRQI</sequence>
<comment type="caution">
    <text evidence="3">The sequence shown here is derived from an EMBL/GenBank/DDBJ whole genome shotgun (WGS) entry which is preliminary data.</text>
</comment>
<dbReference type="SUPFAM" id="SSF53474">
    <property type="entry name" value="alpha/beta-Hydrolases"/>
    <property type="match status" value="1"/>
</dbReference>